<keyword evidence="1" id="KW-0812">Transmembrane</keyword>
<keyword evidence="1" id="KW-0472">Membrane</keyword>
<keyword evidence="1" id="KW-1133">Transmembrane helix</keyword>
<dbReference type="InParanoid" id="G4TTD2"/>
<sequence>MEASMTLPQRPIDSTLSLHTDVKGKGRDTTPVYEALGWTEYILPDTTYYFALHVSSPSSPQQLKMPTPLAAFPAATVTVVADYDLRNDGILKRVCEEMRALIRMELPLAAPNNYNSSAMLNSSIPGDSDTSGWELWLHRPLGYIPPKVDAIRPPIVHTWVNHARRLLAPRPHGAVGLPPREDGDAVTLVNGYSNKTTGNTVEMQPVERDKLAKELAYWAFVERHPAHGHLGETPKREALESLTWSFADRLVQGTSPIPPPFSQEECQSLLRLLDTQSALSVGQDRMVVNRVIATVHSRLIKHKIAVLDAKATVAAFSDDLGDRKKRNNIAFPIRRAALGFLSAIVCWGIPYLFLENPSTEHDPLARFRPFDGNHIRPVYGQNGLQMYYSLDTHDRSAERKTGAMLYGAGVGLTAAVVIGSATTVLTMRPALDTPARTASFVALICAGASLAASLISLARMTRISQTNSNMYDTNPPSSQLFYPGVQRDAESLVVLNVRATFSPSSSSSSFTRAAAAPSTVTGRSSSLYVVPLLTNAPNLIHF</sequence>
<dbReference type="OMA" id="FSRPFFN"/>
<dbReference type="HOGENOM" id="CLU_553384_0_0_1"/>
<comment type="caution">
    <text evidence="2">The sequence shown here is derived from an EMBL/GenBank/DDBJ whole genome shotgun (WGS) entry which is preliminary data.</text>
</comment>
<dbReference type="eggNOG" id="ENOG502SMI8">
    <property type="taxonomic scope" value="Eukaryota"/>
</dbReference>
<dbReference type="OrthoDB" id="3245306at2759"/>
<dbReference type="AlphaFoldDB" id="G4TTD2"/>
<evidence type="ECO:0000256" key="1">
    <source>
        <dbReference type="SAM" id="Phobius"/>
    </source>
</evidence>
<gene>
    <name evidence="2" type="ORF">PIIN_08527</name>
</gene>
<feature type="transmembrane region" description="Helical" evidence="1">
    <location>
        <begin position="437"/>
        <end position="458"/>
    </location>
</feature>
<reference evidence="2 3" key="1">
    <citation type="journal article" date="2011" name="PLoS Pathog.">
        <title>Endophytic Life Strategies Decoded by Genome and Transcriptome Analyses of the Mutualistic Root Symbiont Piriformospora indica.</title>
        <authorList>
            <person name="Zuccaro A."/>
            <person name="Lahrmann U."/>
            <person name="Guldener U."/>
            <person name="Langen G."/>
            <person name="Pfiffi S."/>
            <person name="Biedenkopf D."/>
            <person name="Wong P."/>
            <person name="Samans B."/>
            <person name="Grimm C."/>
            <person name="Basiewicz M."/>
            <person name="Murat C."/>
            <person name="Martin F."/>
            <person name="Kogel K.H."/>
        </authorList>
    </citation>
    <scope>NUCLEOTIDE SEQUENCE [LARGE SCALE GENOMIC DNA]</scope>
    <source>
        <strain evidence="2 3">DSM 11827</strain>
    </source>
</reference>
<protein>
    <submittedName>
        <fullName evidence="2">Uncharacterized protein</fullName>
    </submittedName>
</protein>
<feature type="transmembrane region" description="Helical" evidence="1">
    <location>
        <begin position="403"/>
        <end position="425"/>
    </location>
</feature>
<accession>G4TTD2</accession>
<name>G4TTD2_SERID</name>
<organism evidence="2 3">
    <name type="scientific">Serendipita indica (strain DSM 11827)</name>
    <name type="common">Root endophyte fungus</name>
    <name type="synonym">Piriformospora indica</name>
    <dbReference type="NCBI Taxonomy" id="1109443"/>
    <lineage>
        <taxon>Eukaryota</taxon>
        <taxon>Fungi</taxon>
        <taxon>Dikarya</taxon>
        <taxon>Basidiomycota</taxon>
        <taxon>Agaricomycotina</taxon>
        <taxon>Agaricomycetes</taxon>
        <taxon>Sebacinales</taxon>
        <taxon>Serendipitaceae</taxon>
        <taxon>Serendipita</taxon>
    </lineage>
</organism>
<dbReference type="EMBL" id="CAFZ01000329">
    <property type="protein sequence ID" value="CCA74575.1"/>
    <property type="molecule type" value="Genomic_DNA"/>
</dbReference>
<dbReference type="Proteomes" id="UP000007148">
    <property type="component" value="Unassembled WGS sequence"/>
</dbReference>
<feature type="transmembrane region" description="Helical" evidence="1">
    <location>
        <begin position="333"/>
        <end position="354"/>
    </location>
</feature>
<evidence type="ECO:0000313" key="2">
    <source>
        <dbReference type="EMBL" id="CCA74575.1"/>
    </source>
</evidence>
<dbReference type="STRING" id="1109443.G4TTD2"/>
<keyword evidence="3" id="KW-1185">Reference proteome</keyword>
<proteinExistence type="predicted"/>
<evidence type="ECO:0000313" key="3">
    <source>
        <dbReference type="Proteomes" id="UP000007148"/>
    </source>
</evidence>